<keyword evidence="1" id="KW-0732">Signal</keyword>
<dbReference type="InterPro" id="IPR012332">
    <property type="entry name" value="Autotransporter_pectin_lyase_C"/>
</dbReference>
<evidence type="ECO:0000313" key="2">
    <source>
        <dbReference type="EMBL" id="ANB16487.1"/>
    </source>
</evidence>
<protein>
    <recommendedName>
        <fullName evidence="4">Polymer-forming cytoskeletal protein</fullName>
    </recommendedName>
</protein>
<evidence type="ECO:0008006" key="4">
    <source>
        <dbReference type="Google" id="ProtNLM"/>
    </source>
</evidence>
<dbReference type="EMBL" id="CP015249">
    <property type="protein sequence ID" value="ANB16487.1"/>
    <property type="molecule type" value="Genomic_DNA"/>
</dbReference>
<dbReference type="Gene3D" id="2.160.20.20">
    <property type="match status" value="1"/>
</dbReference>
<dbReference type="AlphaFoldDB" id="A0A167GF24"/>
<gene>
    <name evidence="2" type="ORF">I596_450</name>
</gene>
<dbReference type="PATRIC" id="fig|1300342.3.peg.439"/>
<feature type="chain" id="PRO_5007886806" description="Polymer-forming cytoskeletal protein" evidence="1">
    <location>
        <begin position="20"/>
        <end position="217"/>
    </location>
</feature>
<dbReference type="STRING" id="1300342.I596_450"/>
<proteinExistence type="predicted"/>
<sequence length="217" mass="22292">MSRFLIVPLALLLALPVLADGDISKVNGSVRVEANQTAGDVSTVNGSIRIEDGARVESAETVNGSIALTADVGARELSTVNGSIEVGPRSRIAESVETVNGRVHLGRGAEVSGAVSNVNGEIRLDAARVGGGIKTVSGNVLVGADSRVDGDLLVEKPGGWFTSGNSRKPRIVIGPRAVVEGTLEFRREVELFVSDTAQIGPIKGANAQAFSGDQPAG</sequence>
<dbReference type="Proteomes" id="UP000076830">
    <property type="component" value="Chromosome"/>
</dbReference>
<evidence type="ECO:0000256" key="1">
    <source>
        <dbReference type="SAM" id="SignalP"/>
    </source>
</evidence>
<accession>A0A167GF24</accession>
<dbReference type="OrthoDB" id="5959358at2"/>
<reference evidence="2 3" key="1">
    <citation type="submission" date="2016-04" db="EMBL/GenBank/DDBJ databases">
        <title>Complete genome sequence of Dokdonella koreensis DS-123T.</title>
        <authorList>
            <person name="Kim J.F."/>
            <person name="Lee H."/>
            <person name="Kwak M.-J."/>
        </authorList>
    </citation>
    <scope>NUCLEOTIDE SEQUENCE [LARGE SCALE GENOMIC DNA]</scope>
    <source>
        <strain evidence="2 3">DS-123</strain>
    </source>
</reference>
<dbReference type="RefSeq" id="WP_067643484.1">
    <property type="nucleotide sequence ID" value="NZ_CP015249.1"/>
</dbReference>
<dbReference type="KEGG" id="dko:I596_450"/>
<organism evidence="2 3">
    <name type="scientific">Dokdonella koreensis DS-123</name>
    <dbReference type="NCBI Taxonomy" id="1300342"/>
    <lineage>
        <taxon>Bacteria</taxon>
        <taxon>Pseudomonadati</taxon>
        <taxon>Pseudomonadota</taxon>
        <taxon>Gammaproteobacteria</taxon>
        <taxon>Lysobacterales</taxon>
        <taxon>Rhodanobacteraceae</taxon>
        <taxon>Dokdonella</taxon>
    </lineage>
</organism>
<name>A0A167GF24_9GAMM</name>
<feature type="signal peptide" evidence="1">
    <location>
        <begin position="1"/>
        <end position="19"/>
    </location>
</feature>
<keyword evidence="3" id="KW-1185">Reference proteome</keyword>
<evidence type="ECO:0000313" key="3">
    <source>
        <dbReference type="Proteomes" id="UP000076830"/>
    </source>
</evidence>